<keyword evidence="2" id="KW-0150">Chloroplast</keyword>
<protein>
    <submittedName>
        <fullName evidence="2">Uncharacterized protein</fullName>
    </submittedName>
</protein>
<dbReference type="AlphaFoldDB" id="A0A1Z1MDW0"/>
<feature type="chain" id="PRO_5013232579" evidence="1">
    <location>
        <begin position="18"/>
        <end position="45"/>
    </location>
</feature>
<proteinExistence type="predicted"/>
<evidence type="ECO:0000313" key="2">
    <source>
        <dbReference type="EMBL" id="ARW63971.1"/>
    </source>
</evidence>
<sequence>MLINILFYLYLAFDLIGQHPYSSLIWKFYNWYFIFVGNGFVSHNI</sequence>
<feature type="signal peptide" evidence="1">
    <location>
        <begin position="1"/>
        <end position="17"/>
    </location>
</feature>
<dbReference type="EMBL" id="MF101430">
    <property type="protein sequence ID" value="ARW63971.1"/>
    <property type="molecule type" value="Genomic_DNA"/>
</dbReference>
<dbReference type="GeneID" id="33357189"/>
<organism evidence="2">
    <name type="scientific">Alsidium seaforthii</name>
    <dbReference type="NCBI Taxonomy" id="2007182"/>
    <lineage>
        <taxon>Eukaryota</taxon>
        <taxon>Rhodophyta</taxon>
        <taxon>Florideophyceae</taxon>
        <taxon>Rhodymeniophycidae</taxon>
        <taxon>Ceramiales</taxon>
        <taxon>Rhodomelaceae</taxon>
        <taxon>Polysiphonioideae</taxon>
        <taxon>Alsidium</taxon>
    </lineage>
</organism>
<reference evidence="2" key="1">
    <citation type="journal article" date="2017" name="J. Phycol.">
        <title>Analysis of chloroplast genomes and a supermatrix inform reclassification of the Rhodomelaceae (Rhodophyta).</title>
        <authorList>
            <person name="Diaz-Tapia P."/>
            <person name="Maggs C.A."/>
            <person name="West J.A."/>
            <person name="Verbruggen H."/>
        </authorList>
    </citation>
    <scope>NUCLEOTIDE SEQUENCE</scope>
    <source>
        <strain evidence="2">PD644</strain>
    </source>
</reference>
<geneLocation type="chloroplast" evidence="2"/>
<evidence type="ECO:0000256" key="1">
    <source>
        <dbReference type="SAM" id="SignalP"/>
    </source>
</evidence>
<gene>
    <name evidence="2" type="primary">orf45</name>
</gene>
<accession>A0A1Z1MDW0</accession>
<keyword evidence="1" id="KW-0732">Signal</keyword>
<keyword evidence="2" id="KW-0934">Plastid</keyword>
<name>A0A1Z1MDW0_9FLOR</name>
<dbReference type="RefSeq" id="YP_009395203.1">
    <property type="nucleotide sequence ID" value="NC_035276.1"/>
</dbReference>